<dbReference type="Proteomes" id="UP000739565">
    <property type="component" value="Unassembled WGS sequence"/>
</dbReference>
<dbReference type="SUPFAM" id="SSF51182">
    <property type="entry name" value="RmlC-like cupins"/>
    <property type="match status" value="1"/>
</dbReference>
<name>A0A953N7E7_9BURK</name>
<keyword evidence="3" id="KW-1185">Reference proteome</keyword>
<dbReference type="PANTHER" id="PTHR33387:SF3">
    <property type="entry name" value="DUF985 DOMAIN-CONTAINING PROTEIN"/>
    <property type="match status" value="1"/>
</dbReference>
<organism evidence="2 3">
    <name type="scientific">Zwartia hollandica</name>
    <dbReference type="NCBI Taxonomy" id="324606"/>
    <lineage>
        <taxon>Bacteria</taxon>
        <taxon>Pseudomonadati</taxon>
        <taxon>Pseudomonadota</taxon>
        <taxon>Betaproteobacteria</taxon>
        <taxon>Burkholderiales</taxon>
        <taxon>Alcaligenaceae</taxon>
        <taxon>Zwartia</taxon>
    </lineage>
</organism>
<dbReference type="RefSeq" id="WP_259660678.1">
    <property type="nucleotide sequence ID" value="NZ_JAHXRI010000006.1"/>
</dbReference>
<sequence length="163" mass="18411">MQDFQTIIEALSLAPHPEGGFYKEMYRSDTIVEKLNDSGNKSAYTSIYYLLSGKDFSAWHRIKSDETWYFHLGCDVLIYFFDGNKALQTIQLGLGSKTLQGTIPAHTWFAAKPLSEDAFSLVSCAVAPGFEFLDFELGRREALEREFGHAAQNIQMIQALTRP</sequence>
<evidence type="ECO:0000259" key="1">
    <source>
        <dbReference type="Pfam" id="PF06172"/>
    </source>
</evidence>
<accession>A0A953N7E7</accession>
<dbReference type="InterPro" id="IPR011051">
    <property type="entry name" value="RmlC_Cupin_sf"/>
</dbReference>
<proteinExistence type="predicted"/>
<protein>
    <submittedName>
        <fullName evidence="2">Cupin domain-containing protein</fullName>
    </submittedName>
</protein>
<dbReference type="InterPro" id="IPR039935">
    <property type="entry name" value="YML079W-like"/>
</dbReference>
<dbReference type="Pfam" id="PF06172">
    <property type="entry name" value="Cupin_5"/>
    <property type="match status" value="1"/>
</dbReference>
<comment type="caution">
    <text evidence="2">The sequence shown here is derived from an EMBL/GenBank/DDBJ whole genome shotgun (WGS) entry which is preliminary data.</text>
</comment>
<dbReference type="AlphaFoldDB" id="A0A953N7E7"/>
<dbReference type="Gene3D" id="2.60.120.10">
    <property type="entry name" value="Jelly Rolls"/>
    <property type="match status" value="1"/>
</dbReference>
<dbReference type="InterPro" id="IPR009327">
    <property type="entry name" value="Cupin_DUF985"/>
</dbReference>
<gene>
    <name evidence="2" type="ORF">KZZ10_06520</name>
</gene>
<dbReference type="PANTHER" id="PTHR33387">
    <property type="entry name" value="RMLC-LIKE JELLY ROLL FOLD PROTEIN"/>
    <property type="match status" value="1"/>
</dbReference>
<dbReference type="CDD" id="cd06121">
    <property type="entry name" value="cupin_YML079wp"/>
    <property type="match status" value="1"/>
</dbReference>
<dbReference type="InterPro" id="IPR014710">
    <property type="entry name" value="RmlC-like_jellyroll"/>
</dbReference>
<feature type="domain" description="DUF985" evidence="1">
    <location>
        <begin position="5"/>
        <end position="137"/>
    </location>
</feature>
<reference evidence="2" key="1">
    <citation type="submission" date="2021-07" db="EMBL/GenBank/DDBJ databases">
        <title>New genus and species of the family Alcaligenaceae.</title>
        <authorList>
            <person name="Hahn M.W."/>
        </authorList>
    </citation>
    <scope>NUCLEOTIDE SEQUENCE</scope>
    <source>
        <strain evidence="2">LF4-65</strain>
    </source>
</reference>
<evidence type="ECO:0000313" key="3">
    <source>
        <dbReference type="Proteomes" id="UP000739565"/>
    </source>
</evidence>
<dbReference type="EMBL" id="JAHXRI010000006">
    <property type="protein sequence ID" value="MBZ1350297.1"/>
    <property type="molecule type" value="Genomic_DNA"/>
</dbReference>
<evidence type="ECO:0000313" key="2">
    <source>
        <dbReference type="EMBL" id="MBZ1350297.1"/>
    </source>
</evidence>